<evidence type="ECO:0000256" key="5">
    <source>
        <dbReference type="ARBA" id="ARBA00022801"/>
    </source>
</evidence>
<dbReference type="PROSITE" id="PS00629">
    <property type="entry name" value="IMP_1"/>
    <property type="match status" value="1"/>
</dbReference>
<gene>
    <name evidence="9" type="ORF">MNB_SUP05-4-971</name>
</gene>
<dbReference type="InterPro" id="IPR020550">
    <property type="entry name" value="Inositol_monophosphatase_CS"/>
</dbReference>
<dbReference type="GO" id="GO:0008441">
    <property type="term" value="F:3'(2'),5'-bisphosphate nucleotidase activity"/>
    <property type="evidence" value="ECO:0007669"/>
    <property type="project" value="InterPro"/>
</dbReference>
<dbReference type="InterPro" id="IPR000760">
    <property type="entry name" value="Inositol_monophosphatase-like"/>
</dbReference>
<evidence type="ECO:0000256" key="1">
    <source>
        <dbReference type="ARBA" id="ARBA00005289"/>
    </source>
</evidence>
<name>A0A1W1D9Q1_9ZZZZ</name>
<comment type="similarity">
    <text evidence="1">Belongs to the inositol monophosphatase superfamily. CysQ family.</text>
</comment>
<evidence type="ECO:0000313" key="9">
    <source>
        <dbReference type="EMBL" id="SFV77182.1"/>
    </source>
</evidence>
<proteinExistence type="inferred from homology"/>
<keyword evidence="6" id="KW-0460">Magnesium</keyword>
<evidence type="ECO:0000256" key="4">
    <source>
        <dbReference type="ARBA" id="ARBA00022723"/>
    </source>
</evidence>
<dbReference type="GO" id="GO:0000287">
    <property type="term" value="F:magnesium ion binding"/>
    <property type="evidence" value="ECO:0007669"/>
    <property type="project" value="InterPro"/>
</dbReference>
<dbReference type="NCBIfam" id="TIGR01331">
    <property type="entry name" value="bisphos_cysQ"/>
    <property type="match status" value="1"/>
</dbReference>
<dbReference type="PANTHER" id="PTHR43028">
    <property type="entry name" value="3'(2'),5'-BISPHOSPHATE NUCLEOTIDASE 1"/>
    <property type="match status" value="1"/>
</dbReference>
<protein>
    <recommendedName>
        <fullName evidence="8">3'-phosphoadenosine 5'-phosphate phosphatase</fullName>
    </recommendedName>
</protein>
<dbReference type="HAMAP" id="MF_02095">
    <property type="entry name" value="CysQ"/>
    <property type="match status" value="1"/>
</dbReference>
<keyword evidence="3" id="KW-0997">Cell inner membrane</keyword>
<organism evidence="9">
    <name type="scientific">hydrothermal vent metagenome</name>
    <dbReference type="NCBI Taxonomy" id="652676"/>
    <lineage>
        <taxon>unclassified sequences</taxon>
        <taxon>metagenomes</taxon>
        <taxon>ecological metagenomes</taxon>
    </lineage>
</organism>
<dbReference type="EMBL" id="FPHR01000018">
    <property type="protein sequence ID" value="SFV77182.1"/>
    <property type="molecule type" value="Genomic_DNA"/>
</dbReference>
<reference evidence="9" key="1">
    <citation type="submission" date="2016-10" db="EMBL/GenBank/DDBJ databases">
        <authorList>
            <person name="de Groot N.N."/>
        </authorList>
    </citation>
    <scope>NUCLEOTIDE SEQUENCE</scope>
</reference>
<dbReference type="GO" id="GO:0046854">
    <property type="term" value="P:phosphatidylinositol phosphate biosynthetic process"/>
    <property type="evidence" value="ECO:0007669"/>
    <property type="project" value="InterPro"/>
</dbReference>
<dbReference type="InterPro" id="IPR020583">
    <property type="entry name" value="Inositol_monoP_metal-BS"/>
</dbReference>
<accession>A0A1W1D9Q1</accession>
<dbReference type="InterPro" id="IPR006240">
    <property type="entry name" value="CysQ"/>
</dbReference>
<keyword evidence="4" id="KW-0479">Metal-binding</keyword>
<evidence type="ECO:0000256" key="7">
    <source>
        <dbReference type="ARBA" id="ARBA00023136"/>
    </source>
</evidence>
<keyword evidence="7" id="KW-0472">Membrane</keyword>
<dbReference type="PROSITE" id="PS00630">
    <property type="entry name" value="IMP_2"/>
    <property type="match status" value="1"/>
</dbReference>
<dbReference type="PRINTS" id="PR00377">
    <property type="entry name" value="IMPHPHTASES"/>
</dbReference>
<evidence type="ECO:0000256" key="6">
    <source>
        <dbReference type="ARBA" id="ARBA00022842"/>
    </source>
</evidence>
<dbReference type="Pfam" id="PF00459">
    <property type="entry name" value="Inositol_P"/>
    <property type="match status" value="1"/>
</dbReference>
<dbReference type="Gene3D" id="3.40.190.80">
    <property type="match status" value="1"/>
</dbReference>
<keyword evidence="5 9" id="KW-0378">Hydrolase</keyword>
<dbReference type="PANTHER" id="PTHR43028:SF5">
    <property type="entry name" value="3'(2'),5'-BISPHOSPHATE NUCLEOTIDASE 1"/>
    <property type="match status" value="1"/>
</dbReference>
<dbReference type="AlphaFoldDB" id="A0A1W1D9Q1"/>
<evidence type="ECO:0000256" key="2">
    <source>
        <dbReference type="ARBA" id="ARBA00022475"/>
    </source>
</evidence>
<dbReference type="CDD" id="cd01638">
    <property type="entry name" value="CysQ"/>
    <property type="match status" value="1"/>
</dbReference>
<dbReference type="InterPro" id="IPR050725">
    <property type="entry name" value="CysQ/Inositol_MonoPase"/>
</dbReference>
<evidence type="ECO:0000256" key="8">
    <source>
        <dbReference type="ARBA" id="ARBA00044544"/>
    </source>
</evidence>
<sequence length="254" mass="28521">MIFDTLTPHLISLSEEVGKMIMSYYKSNLNVETKADKTPLTLVDQKAHQMITQALAILTPGVPILSEESETIDFTTRSSWNEYWLIDPLDGTRDFINQTGEFCICIAYIKNNRPIYGLIYAPYSQTHYFTNDQQKSFKYQDNKATLLQCASPKQPLEIVIGNHSHNNQQLQSYLHGFGDTKISHLGSALKFCKIAEGIFDHYPRFGPCSEWDTAAGGCILEAAGGRVVGEDKKPLRYNTQHSLISPIFFASGKA</sequence>
<dbReference type="GO" id="GO:0050427">
    <property type="term" value="P:3'-phosphoadenosine 5'-phosphosulfate metabolic process"/>
    <property type="evidence" value="ECO:0007669"/>
    <property type="project" value="TreeGrafter"/>
</dbReference>
<dbReference type="GO" id="GO:0000103">
    <property type="term" value="P:sulfate assimilation"/>
    <property type="evidence" value="ECO:0007669"/>
    <property type="project" value="TreeGrafter"/>
</dbReference>
<keyword evidence="2" id="KW-1003">Cell membrane</keyword>
<dbReference type="Gene3D" id="3.30.540.10">
    <property type="entry name" value="Fructose-1,6-Bisphosphatase, subunit A, domain 1"/>
    <property type="match status" value="1"/>
</dbReference>
<evidence type="ECO:0000256" key="3">
    <source>
        <dbReference type="ARBA" id="ARBA00022519"/>
    </source>
</evidence>
<dbReference type="SUPFAM" id="SSF56655">
    <property type="entry name" value="Carbohydrate phosphatase"/>
    <property type="match status" value="1"/>
</dbReference>